<dbReference type="PANTHER" id="PTHR30173">
    <property type="entry name" value="SIGMA 19 FACTOR"/>
    <property type="match status" value="1"/>
</dbReference>
<dbReference type="Gene3D" id="3.10.450.50">
    <property type="match status" value="1"/>
</dbReference>
<dbReference type="Pfam" id="PF08281">
    <property type="entry name" value="Sigma70_r4_2"/>
    <property type="match status" value="1"/>
</dbReference>
<feature type="domain" description="RNA polymerase sigma factor 70 region 4 type 2" evidence="7">
    <location>
        <begin position="116"/>
        <end position="166"/>
    </location>
</feature>
<dbReference type="AlphaFoldDB" id="A0A895XN48"/>
<dbReference type="GO" id="GO:0006352">
    <property type="term" value="P:DNA-templated transcription initiation"/>
    <property type="evidence" value="ECO:0007669"/>
    <property type="project" value="InterPro"/>
</dbReference>
<keyword evidence="9" id="KW-1185">Reference proteome</keyword>
<reference evidence="8" key="1">
    <citation type="submission" date="2021-02" db="EMBL/GenBank/DDBJ databases">
        <title>Natronoglycomyces albus gen. nov., sp. nov, a haloalkaliphilic actinobacterium from a soda solonchak soil.</title>
        <authorList>
            <person name="Sorokin D.Y."/>
            <person name="Khijniak T.V."/>
            <person name="Zakharycheva A.P."/>
            <person name="Boueva O.V."/>
            <person name="Ariskina E.V."/>
            <person name="Hahnke R.L."/>
            <person name="Bunk B."/>
            <person name="Sproer C."/>
            <person name="Schumann P."/>
            <person name="Evtushenko L.I."/>
            <person name="Kublanov I.V."/>
        </authorList>
    </citation>
    <scope>NUCLEOTIDE SEQUENCE</scope>
    <source>
        <strain evidence="8">DSM 106290</strain>
    </source>
</reference>
<protein>
    <submittedName>
        <fullName evidence="8">RNA polymerase sigma factor SigJ</fullName>
    </submittedName>
</protein>
<feature type="domain" description="RNA polymerase sigma-70 region 2" evidence="6">
    <location>
        <begin position="12"/>
        <end position="71"/>
    </location>
</feature>
<dbReference type="Proteomes" id="UP000662939">
    <property type="component" value="Chromosome"/>
</dbReference>
<name>A0A895XN48_9ACTN</name>
<evidence type="ECO:0000256" key="3">
    <source>
        <dbReference type="ARBA" id="ARBA00023015"/>
    </source>
</evidence>
<dbReference type="Gene3D" id="1.10.1740.10">
    <property type="match status" value="1"/>
</dbReference>
<accession>A0A895XN48</accession>
<dbReference type="GO" id="GO:0003677">
    <property type="term" value="F:DNA binding"/>
    <property type="evidence" value="ECO:0007669"/>
    <property type="project" value="InterPro"/>
</dbReference>
<evidence type="ECO:0000256" key="4">
    <source>
        <dbReference type="ARBA" id="ARBA00023082"/>
    </source>
</evidence>
<dbReference type="KEGG" id="nav:JQS30_06495"/>
<organism evidence="8 9">
    <name type="scientific">Natronoglycomyces albus</name>
    <dbReference type="NCBI Taxonomy" id="2811108"/>
    <lineage>
        <taxon>Bacteria</taxon>
        <taxon>Bacillati</taxon>
        <taxon>Actinomycetota</taxon>
        <taxon>Actinomycetes</taxon>
        <taxon>Glycomycetales</taxon>
        <taxon>Glycomycetaceae</taxon>
        <taxon>Natronoglycomyces</taxon>
    </lineage>
</organism>
<proteinExistence type="inferred from homology"/>
<dbReference type="InterPro" id="IPR013249">
    <property type="entry name" value="RNA_pol_sigma70_r4_t2"/>
</dbReference>
<dbReference type="EMBL" id="CP070496">
    <property type="protein sequence ID" value="QSB06547.1"/>
    <property type="molecule type" value="Genomic_DNA"/>
</dbReference>
<evidence type="ECO:0000259" key="7">
    <source>
        <dbReference type="Pfam" id="PF08281"/>
    </source>
</evidence>
<dbReference type="SUPFAM" id="SSF88659">
    <property type="entry name" value="Sigma3 and sigma4 domains of RNA polymerase sigma factors"/>
    <property type="match status" value="1"/>
</dbReference>
<dbReference type="PANTHER" id="PTHR30173:SF36">
    <property type="entry name" value="ECF RNA POLYMERASE SIGMA FACTOR SIGJ"/>
    <property type="match status" value="1"/>
</dbReference>
<dbReference type="NCBIfam" id="NF007214">
    <property type="entry name" value="PRK09636.1"/>
    <property type="match status" value="1"/>
</dbReference>
<comment type="similarity">
    <text evidence="1">Belongs to the sigma-70 factor family. ECF subfamily.</text>
</comment>
<dbReference type="InterPro" id="IPR013324">
    <property type="entry name" value="RNA_pol_sigma_r3/r4-like"/>
</dbReference>
<dbReference type="InterPro" id="IPR052704">
    <property type="entry name" value="ECF_Sigma-70_Domain"/>
</dbReference>
<dbReference type="InterPro" id="IPR013325">
    <property type="entry name" value="RNA_pol_sigma_r2"/>
</dbReference>
<evidence type="ECO:0000259" key="6">
    <source>
        <dbReference type="Pfam" id="PF04542"/>
    </source>
</evidence>
<gene>
    <name evidence="8" type="primary">sigJ</name>
    <name evidence="8" type="ORF">JQS30_06495</name>
</gene>
<evidence type="ECO:0000313" key="8">
    <source>
        <dbReference type="EMBL" id="QSB06547.1"/>
    </source>
</evidence>
<evidence type="ECO:0000256" key="2">
    <source>
        <dbReference type="ARBA" id="ARBA00011344"/>
    </source>
</evidence>
<dbReference type="NCBIfam" id="TIGR02937">
    <property type="entry name" value="sigma70-ECF"/>
    <property type="match status" value="1"/>
</dbReference>
<dbReference type="SUPFAM" id="SSF54427">
    <property type="entry name" value="NTF2-like"/>
    <property type="match status" value="1"/>
</dbReference>
<dbReference type="Gene3D" id="1.10.10.10">
    <property type="entry name" value="Winged helix-like DNA-binding domain superfamily/Winged helix DNA-binding domain"/>
    <property type="match status" value="1"/>
</dbReference>
<dbReference type="InterPro" id="IPR032710">
    <property type="entry name" value="NTF2-like_dom_sf"/>
</dbReference>
<dbReference type="InterPro" id="IPR007627">
    <property type="entry name" value="RNA_pol_sigma70_r2"/>
</dbReference>
<evidence type="ECO:0000256" key="1">
    <source>
        <dbReference type="ARBA" id="ARBA00010641"/>
    </source>
</evidence>
<dbReference type="InterPro" id="IPR036388">
    <property type="entry name" value="WH-like_DNA-bd_sf"/>
</dbReference>
<comment type="subunit">
    <text evidence="2">Interacts transiently with the RNA polymerase catalytic core formed by RpoA, RpoB, RpoC and RpoZ (2 alpha, 1 beta, 1 beta' and 1 omega subunit) to form the RNA polymerase holoenzyme that can initiate transcription.</text>
</comment>
<sequence>MTVSDADLNEFESARGRLFAIAYRMLGSVADAEDVVQESFLRWQSADRAAIRTPAAWLTKVVSNLALNRLSSSVVKREQYIGTWLPEPILDAHPGANPDSDNPESLAERHESVSFALLVMLERLSPMERVVFVLREAFGYRHAEIAQFLNVSESASQQTFHRAQERLGDVRRFEVAPQEAHRIAKVFVEAALSGDPQQLAQLLTSDVIAIGDGGGVVPAARRPFVGREKVASLVSKFFQAVPNLRQYTEGLRLYSVVVGGAPALLGVKDSSAVALMILDVVDGKISAVRTVANPNKLTHVYQQWTTHADIHQLPSHW</sequence>
<evidence type="ECO:0000256" key="5">
    <source>
        <dbReference type="ARBA" id="ARBA00023163"/>
    </source>
</evidence>
<dbReference type="Pfam" id="PF04542">
    <property type="entry name" value="Sigma70_r2"/>
    <property type="match status" value="1"/>
</dbReference>
<dbReference type="SUPFAM" id="SSF88946">
    <property type="entry name" value="Sigma2 domain of RNA polymerase sigma factors"/>
    <property type="match status" value="1"/>
</dbReference>
<keyword evidence="4" id="KW-0731">Sigma factor</keyword>
<keyword evidence="3" id="KW-0805">Transcription regulation</keyword>
<dbReference type="GO" id="GO:0016987">
    <property type="term" value="F:sigma factor activity"/>
    <property type="evidence" value="ECO:0007669"/>
    <property type="project" value="UniProtKB-KW"/>
</dbReference>
<dbReference type="InterPro" id="IPR014284">
    <property type="entry name" value="RNA_pol_sigma-70_dom"/>
</dbReference>
<dbReference type="RefSeq" id="WP_213172559.1">
    <property type="nucleotide sequence ID" value="NZ_CP070496.1"/>
</dbReference>
<evidence type="ECO:0000313" key="9">
    <source>
        <dbReference type="Proteomes" id="UP000662939"/>
    </source>
</evidence>
<keyword evidence="5" id="KW-0804">Transcription</keyword>